<evidence type="ECO:0000313" key="5">
    <source>
        <dbReference type="Proteomes" id="UP000027456"/>
    </source>
</evidence>
<gene>
    <name evidence="4" type="ORF">V565_151760</name>
</gene>
<feature type="domain" description="Zn(2)-C6 fungal-type" evidence="3">
    <location>
        <begin position="18"/>
        <end position="48"/>
    </location>
</feature>
<proteinExistence type="predicted"/>
<dbReference type="HOGENOM" id="CLU_018739_0_0_1"/>
<dbReference type="PROSITE" id="PS00463">
    <property type="entry name" value="ZN2_CY6_FUNGAL_1"/>
    <property type="match status" value="1"/>
</dbReference>
<dbReference type="InterPro" id="IPR001138">
    <property type="entry name" value="Zn2Cys6_DnaBD"/>
</dbReference>
<dbReference type="GO" id="GO:0005634">
    <property type="term" value="C:nucleus"/>
    <property type="evidence" value="ECO:0007669"/>
    <property type="project" value="UniProtKB-SubCell"/>
</dbReference>
<protein>
    <submittedName>
        <fullName evidence="4">Transcription factor</fullName>
    </submittedName>
</protein>
<dbReference type="Gene3D" id="4.10.240.10">
    <property type="entry name" value="Zn(2)-C6 fungal-type DNA-binding domain"/>
    <property type="match status" value="1"/>
</dbReference>
<dbReference type="PANTHER" id="PTHR37534">
    <property type="entry name" value="TRANSCRIPTIONAL ACTIVATOR PROTEIN UGA3"/>
    <property type="match status" value="1"/>
</dbReference>
<dbReference type="AlphaFoldDB" id="A0A074RKA9"/>
<dbReference type="CDD" id="cd00067">
    <property type="entry name" value="GAL4"/>
    <property type="match status" value="1"/>
</dbReference>
<reference evidence="4 5" key="1">
    <citation type="submission" date="2013-12" db="EMBL/GenBank/DDBJ databases">
        <authorList>
            <person name="Cubeta M."/>
            <person name="Pakala S."/>
            <person name="Fedorova N."/>
            <person name="Thomas E."/>
            <person name="Dean R."/>
            <person name="Jabaji S."/>
            <person name="Neate S."/>
            <person name="Toda T."/>
            <person name="Tavantzis S."/>
            <person name="Vilgalys R."/>
            <person name="Bharathan N."/>
            <person name="Pakala S."/>
            <person name="Losada L.S."/>
            <person name="Zafar N."/>
            <person name="Nierman W."/>
        </authorList>
    </citation>
    <scope>NUCLEOTIDE SEQUENCE [LARGE SCALE GENOMIC DNA]</scope>
    <source>
        <strain evidence="4 5">123E</strain>
    </source>
</reference>
<evidence type="ECO:0000256" key="1">
    <source>
        <dbReference type="ARBA" id="ARBA00004123"/>
    </source>
</evidence>
<evidence type="ECO:0000259" key="3">
    <source>
        <dbReference type="PROSITE" id="PS50048"/>
    </source>
</evidence>
<dbReference type="PANTHER" id="PTHR37534:SF7">
    <property type="entry name" value="TRANSCRIPTIONAL ACTIVATOR PROTEIN UGA3"/>
    <property type="match status" value="1"/>
</dbReference>
<dbReference type="Proteomes" id="UP000027456">
    <property type="component" value="Unassembled WGS sequence"/>
</dbReference>
<evidence type="ECO:0000313" key="4">
    <source>
        <dbReference type="EMBL" id="KEP47546.1"/>
    </source>
</evidence>
<dbReference type="SUPFAM" id="SSF57701">
    <property type="entry name" value="Zn2/Cys6 DNA-binding domain"/>
    <property type="match status" value="1"/>
</dbReference>
<dbReference type="GO" id="GO:0000976">
    <property type="term" value="F:transcription cis-regulatory region binding"/>
    <property type="evidence" value="ECO:0007669"/>
    <property type="project" value="TreeGrafter"/>
</dbReference>
<keyword evidence="2" id="KW-0539">Nucleus</keyword>
<dbReference type="PROSITE" id="PS50048">
    <property type="entry name" value="ZN2_CY6_FUNGAL_2"/>
    <property type="match status" value="1"/>
</dbReference>
<dbReference type="GO" id="GO:0000981">
    <property type="term" value="F:DNA-binding transcription factor activity, RNA polymerase II-specific"/>
    <property type="evidence" value="ECO:0007669"/>
    <property type="project" value="InterPro"/>
</dbReference>
<accession>A0A074RKA9</accession>
<dbReference type="SMART" id="SM00066">
    <property type="entry name" value="GAL4"/>
    <property type="match status" value="1"/>
</dbReference>
<dbReference type="GO" id="GO:0045944">
    <property type="term" value="P:positive regulation of transcription by RNA polymerase II"/>
    <property type="evidence" value="ECO:0007669"/>
    <property type="project" value="TreeGrafter"/>
</dbReference>
<dbReference type="Pfam" id="PF11951">
    <property type="entry name" value="Fungal_trans_2"/>
    <property type="match status" value="1"/>
</dbReference>
<dbReference type="Pfam" id="PF00172">
    <property type="entry name" value="Zn_clus"/>
    <property type="match status" value="1"/>
</dbReference>
<dbReference type="InterPro" id="IPR036864">
    <property type="entry name" value="Zn2-C6_fun-type_DNA-bd_sf"/>
</dbReference>
<name>A0A074RKA9_9AGAM</name>
<keyword evidence="5" id="KW-1185">Reference proteome</keyword>
<comment type="subcellular location">
    <subcellularLocation>
        <location evidence="1">Nucleus</location>
    </subcellularLocation>
</comment>
<dbReference type="OrthoDB" id="5419315at2759"/>
<dbReference type="GO" id="GO:0008270">
    <property type="term" value="F:zinc ion binding"/>
    <property type="evidence" value="ECO:0007669"/>
    <property type="project" value="InterPro"/>
</dbReference>
<dbReference type="InterPro" id="IPR021858">
    <property type="entry name" value="Fun_TF"/>
</dbReference>
<evidence type="ECO:0000256" key="2">
    <source>
        <dbReference type="ARBA" id="ARBA00023242"/>
    </source>
</evidence>
<organism evidence="4 5">
    <name type="scientific">Rhizoctonia solani 123E</name>
    <dbReference type="NCBI Taxonomy" id="1423351"/>
    <lineage>
        <taxon>Eukaryota</taxon>
        <taxon>Fungi</taxon>
        <taxon>Dikarya</taxon>
        <taxon>Basidiomycota</taxon>
        <taxon>Agaricomycotina</taxon>
        <taxon>Agaricomycetes</taxon>
        <taxon>Cantharellales</taxon>
        <taxon>Ceratobasidiaceae</taxon>
        <taxon>Rhizoctonia</taxon>
    </lineage>
</organism>
<comment type="caution">
    <text evidence="4">The sequence shown here is derived from an EMBL/GenBank/DDBJ whole genome shotgun (WGS) entry which is preliminary data.</text>
</comment>
<sequence length="591" mass="66658">MSEIRTDKSPGFQRSKKGCLTCRRKRKKCNEKSPVCSRCEKSDSECIWPQHSARPITTAFGTPLDEHVQEIMGVSVSPISFGVNRTADSDYSYNDPLAQSVLPFPSGIIPTTIDTGFANLNTTGDLDSRFTLSSGFDQTGFLQSVFTPNSITPPTPRGPLVPVHSKQLTLKNWEYAQEYGPQVIWPPKDLEESQDFDPEGVMPTLHKSIDILTQTVVIDPVFQEIFHFWSTFLSRIFYDYATVPEIIAGWMLQRFKVSDSARYGMLATAVLFRANYERSPLTDSLRSHAKELYSLASRQVSLELKNEELSPRVKLVGLLEVTNYEYYSSTLSRYYPHVLEAASIVRQIMGSDTLDLMNLGGNHTFDIRCFAWCDILHSMATSRPTMLKYEFDIEQAKRPDSDNGYANPNKGVEWIYGCPDVLTVIMARTTALRHSSVSKAEKTRHGVILEELVLNWEFRPARAKGSVMRVARVGVQEVWRHIAILYLHQAIFQSPSTHPTVRSSVRSIIRIASTLKPGVNPDCFLSVPYFIAGSFAISQKDRYILKSRVLNCGNEPFLRNLASSLEDIWAESDATGRFASWSDKEPPTIVF</sequence>
<dbReference type="EMBL" id="AZST01000711">
    <property type="protein sequence ID" value="KEP47546.1"/>
    <property type="molecule type" value="Genomic_DNA"/>
</dbReference>